<name>A0AA41KCV5_9FIRM</name>
<keyword evidence="10" id="KW-0067">ATP-binding</keyword>
<accession>A0AA41KCV5</accession>
<dbReference type="SUPFAM" id="SSF55874">
    <property type="entry name" value="ATPase domain of HSP90 chaperone/DNA topoisomerase II/histidine kinase"/>
    <property type="match status" value="1"/>
</dbReference>
<evidence type="ECO:0000256" key="10">
    <source>
        <dbReference type="ARBA" id="ARBA00022840"/>
    </source>
</evidence>
<keyword evidence="6" id="KW-0808">Transferase</keyword>
<dbReference type="RefSeq" id="WP_048930821.1">
    <property type="nucleotide sequence ID" value="NZ_CABJDD010000014.1"/>
</dbReference>
<dbReference type="Proteomes" id="UP001549200">
    <property type="component" value="Unassembled WGS sequence"/>
</dbReference>
<evidence type="ECO:0000313" key="20">
    <source>
        <dbReference type="Proteomes" id="UP001549200"/>
    </source>
</evidence>
<sequence>MSKRCRINKLGMELALSAILSAMVGMFLFMGLNSLGYGMLDRMLFREDVILAKEQGCIDSLQEYVTKNSLSSGDSNMLDQWAKTQKNLLITLYKNDNIFYSNDGKIAAAIPYMEYGTSSEEEKAGEDEMRTDMDAMGIPWAYRLQFADGTVEAVISYFFEAGYYTAVSAVNGIISVSAFMILLFLLIRRKVRYIALLEREIHILKGGDLDYSITVKGKDELASLAAEMDAMRLAVRERQEQEESARDANRDLVTAMSHDLRTPLTSLLGYVDILQMERWKDEEQYRRCLASVRDKAYQIKDMSDKMFEYFIVYGKEKEELETIEVNGAEFLGQVVEESLFDMENQGFAIERSSDDIDCRLMVDIGLVRRVFGNIFSNLLKYADPSHPVTVEYRQGKDRLWIRFTNHAAKDLAQKESSSIGLKTCAKIMGRHRGSFVCSREGCLFVTELEFPTLQFPAE</sequence>
<dbReference type="GO" id="GO:0000155">
    <property type="term" value="F:phosphorelay sensor kinase activity"/>
    <property type="evidence" value="ECO:0007669"/>
    <property type="project" value="InterPro"/>
</dbReference>
<keyword evidence="5" id="KW-0597">Phosphoprotein</keyword>
<reference evidence="18 20" key="2">
    <citation type="submission" date="2024-06" db="EMBL/GenBank/DDBJ databases">
        <title>Genomic Encyclopedia of Type Strains, Phase IV (KMG-IV): sequencing the most valuable type-strain genomes for metagenomic binning, comparative biology and taxonomic classification.</title>
        <authorList>
            <person name="Goeker M."/>
        </authorList>
    </citation>
    <scope>NUCLEOTIDE SEQUENCE [LARGE SCALE GENOMIC DNA]</scope>
    <source>
        <strain evidence="18 20">DSM 19261</strain>
    </source>
</reference>
<dbReference type="InterPro" id="IPR036890">
    <property type="entry name" value="HATPase_C_sf"/>
</dbReference>
<dbReference type="Pfam" id="PF00672">
    <property type="entry name" value="HAMP"/>
    <property type="match status" value="1"/>
</dbReference>
<dbReference type="InterPro" id="IPR036097">
    <property type="entry name" value="HisK_dim/P_sf"/>
</dbReference>
<dbReference type="Gene3D" id="3.30.565.10">
    <property type="entry name" value="Histidine kinase-like ATPase, C-terminal domain"/>
    <property type="match status" value="1"/>
</dbReference>
<dbReference type="Gene3D" id="6.10.340.10">
    <property type="match status" value="1"/>
</dbReference>
<feature type="transmembrane region" description="Helical" evidence="14">
    <location>
        <begin position="12"/>
        <end position="32"/>
    </location>
</feature>
<dbReference type="CDD" id="cd06225">
    <property type="entry name" value="HAMP"/>
    <property type="match status" value="1"/>
</dbReference>
<dbReference type="SMART" id="SM00304">
    <property type="entry name" value="HAMP"/>
    <property type="match status" value="1"/>
</dbReference>
<evidence type="ECO:0000256" key="14">
    <source>
        <dbReference type="SAM" id="Phobius"/>
    </source>
</evidence>
<evidence type="ECO:0000256" key="13">
    <source>
        <dbReference type="ARBA" id="ARBA00023136"/>
    </source>
</evidence>
<dbReference type="PROSITE" id="PS50885">
    <property type="entry name" value="HAMP"/>
    <property type="match status" value="1"/>
</dbReference>
<dbReference type="CDD" id="cd00082">
    <property type="entry name" value="HisKA"/>
    <property type="match status" value="1"/>
</dbReference>
<evidence type="ECO:0000259" key="16">
    <source>
        <dbReference type="PROSITE" id="PS50885"/>
    </source>
</evidence>
<protein>
    <recommendedName>
        <fullName evidence="3">histidine kinase</fullName>
        <ecNumber evidence="3">2.7.13.3</ecNumber>
    </recommendedName>
</protein>
<dbReference type="GO" id="GO:0005886">
    <property type="term" value="C:plasma membrane"/>
    <property type="evidence" value="ECO:0007669"/>
    <property type="project" value="UniProtKB-SubCell"/>
</dbReference>
<feature type="domain" description="HAMP" evidence="16">
    <location>
        <begin position="188"/>
        <end position="240"/>
    </location>
</feature>
<comment type="subcellular location">
    <subcellularLocation>
        <location evidence="2">Cell membrane</location>
        <topology evidence="2">Multi-pass membrane protein</topology>
    </subcellularLocation>
</comment>
<evidence type="ECO:0000256" key="2">
    <source>
        <dbReference type="ARBA" id="ARBA00004651"/>
    </source>
</evidence>
<evidence type="ECO:0000256" key="11">
    <source>
        <dbReference type="ARBA" id="ARBA00022989"/>
    </source>
</evidence>
<evidence type="ECO:0000256" key="1">
    <source>
        <dbReference type="ARBA" id="ARBA00000085"/>
    </source>
</evidence>
<comment type="caution">
    <text evidence="17">The sequence shown here is derived from an EMBL/GenBank/DDBJ whole genome shotgun (WGS) entry which is preliminary data.</text>
</comment>
<reference evidence="17" key="1">
    <citation type="journal article" date="2021" name="Gut Microbes">
        <title>A synthetic consortium of 100 gut commensals modulates the composition and function in a colon model of the microbiome of elderly subjects.</title>
        <authorList>
            <person name="Perez M."/>
            <person name="Ntemiri A."/>
            <person name="Tan H."/>
            <person name="Harris H.M.B."/>
            <person name="Roager H.M."/>
            <person name="Ribiere C."/>
            <person name="O'Toole P.W."/>
        </authorList>
    </citation>
    <scope>NUCLEOTIDE SEQUENCE</scope>
    <source>
        <strain evidence="17">MCC335</strain>
    </source>
</reference>
<dbReference type="Proteomes" id="UP000708338">
    <property type="component" value="Unassembled WGS sequence"/>
</dbReference>
<dbReference type="EC" id="2.7.13.3" evidence="3"/>
<dbReference type="InterPro" id="IPR003661">
    <property type="entry name" value="HisK_dim/P_dom"/>
</dbReference>
<evidence type="ECO:0000259" key="15">
    <source>
        <dbReference type="PROSITE" id="PS50109"/>
    </source>
</evidence>
<dbReference type="InterPro" id="IPR005467">
    <property type="entry name" value="His_kinase_dom"/>
</dbReference>
<dbReference type="GO" id="GO:0005524">
    <property type="term" value="F:ATP binding"/>
    <property type="evidence" value="ECO:0007669"/>
    <property type="project" value="UniProtKB-KW"/>
</dbReference>
<evidence type="ECO:0000313" key="18">
    <source>
        <dbReference type="EMBL" id="MET3571012.1"/>
    </source>
</evidence>
<keyword evidence="7 14" id="KW-0812">Transmembrane</keyword>
<keyword evidence="11 14" id="KW-1133">Transmembrane helix</keyword>
<dbReference type="Pfam" id="PF00512">
    <property type="entry name" value="HisKA"/>
    <property type="match status" value="1"/>
</dbReference>
<dbReference type="SMART" id="SM00388">
    <property type="entry name" value="HisKA"/>
    <property type="match status" value="1"/>
</dbReference>
<comment type="catalytic activity">
    <reaction evidence="1">
        <text>ATP + protein L-histidine = ADP + protein N-phospho-L-histidine.</text>
        <dbReference type="EC" id="2.7.13.3"/>
    </reaction>
</comment>
<proteinExistence type="predicted"/>
<keyword evidence="12" id="KW-0902">Two-component regulatory system</keyword>
<gene>
    <name evidence="18" type="ORF">ABID13_002654</name>
    <name evidence="17" type="ORF">GPL26_30075</name>
</gene>
<evidence type="ECO:0000256" key="3">
    <source>
        <dbReference type="ARBA" id="ARBA00012438"/>
    </source>
</evidence>
<evidence type="ECO:0000256" key="6">
    <source>
        <dbReference type="ARBA" id="ARBA00022679"/>
    </source>
</evidence>
<evidence type="ECO:0000256" key="5">
    <source>
        <dbReference type="ARBA" id="ARBA00022553"/>
    </source>
</evidence>
<evidence type="ECO:0000256" key="7">
    <source>
        <dbReference type="ARBA" id="ARBA00022692"/>
    </source>
</evidence>
<dbReference type="InterPro" id="IPR050398">
    <property type="entry name" value="HssS/ArlS-like"/>
</dbReference>
<keyword evidence="9 18" id="KW-0418">Kinase</keyword>
<evidence type="ECO:0000256" key="9">
    <source>
        <dbReference type="ARBA" id="ARBA00022777"/>
    </source>
</evidence>
<dbReference type="EMBL" id="WQPS01000164">
    <property type="protein sequence ID" value="MBT9813820.1"/>
    <property type="molecule type" value="Genomic_DNA"/>
</dbReference>
<evidence type="ECO:0000313" key="19">
    <source>
        <dbReference type="Proteomes" id="UP000708338"/>
    </source>
</evidence>
<keyword evidence="8" id="KW-0547">Nucleotide-binding</keyword>
<evidence type="ECO:0000256" key="12">
    <source>
        <dbReference type="ARBA" id="ARBA00023012"/>
    </source>
</evidence>
<keyword evidence="13 14" id="KW-0472">Membrane</keyword>
<dbReference type="PROSITE" id="PS50109">
    <property type="entry name" value="HIS_KIN"/>
    <property type="match status" value="1"/>
</dbReference>
<evidence type="ECO:0000256" key="4">
    <source>
        <dbReference type="ARBA" id="ARBA00022475"/>
    </source>
</evidence>
<keyword evidence="4" id="KW-1003">Cell membrane</keyword>
<dbReference type="GeneID" id="93163910"/>
<dbReference type="AlphaFoldDB" id="A0AA41KCV5"/>
<dbReference type="SUPFAM" id="SSF47384">
    <property type="entry name" value="Homodimeric domain of signal transducing histidine kinase"/>
    <property type="match status" value="1"/>
</dbReference>
<feature type="transmembrane region" description="Helical" evidence="14">
    <location>
        <begin position="163"/>
        <end position="187"/>
    </location>
</feature>
<dbReference type="PANTHER" id="PTHR45528">
    <property type="entry name" value="SENSOR HISTIDINE KINASE CPXA"/>
    <property type="match status" value="1"/>
</dbReference>
<dbReference type="PANTHER" id="PTHR45528:SF1">
    <property type="entry name" value="SENSOR HISTIDINE KINASE CPXA"/>
    <property type="match status" value="1"/>
</dbReference>
<feature type="domain" description="Histidine kinase" evidence="15">
    <location>
        <begin position="255"/>
        <end position="454"/>
    </location>
</feature>
<organism evidence="17 19">
    <name type="scientific">Enterocloster citroniae</name>
    <dbReference type="NCBI Taxonomy" id="358743"/>
    <lineage>
        <taxon>Bacteria</taxon>
        <taxon>Bacillati</taxon>
        <taxon>Bacillota</taxon>
        <taxon>Clostridia</taxon>
        <taxon>Lachnospirales</taxon>
        <taxon>Lachnospiraceae</taxon>
        <taxon>Enterocloster</taxon>
    </lineage>
</organism>
<evidence type="ECO:0000313" key="17">
    <source>
        <dbReference type="EMBL" id="MBT9813820.1"/>
    </source>
</evidence>
<keyword evidence="20" id="KW-1185">Reference proteome</keyword>
<evidence type="ECO:0000256" key="8">
    <source>
        <dbReference type="ARBA" id="ARBA00022741"/>
    </source>
</evidence>
<dbReference type="EMBL" id="JBEPLZ010000008">
    <property type="protein sequence ID" value="MET3571012.1"/>
    <property type="molecule type" value="Genomic_DNA"/>
</dbReference>
<dbReference type="InterPro" id="IPR003660">
    <property type="entry name" value="HAMP_dom"/>
</dbReference>
<dbReference type="Gene3D" id="1.10.287.130">
    <property type="match status" value="1"/>
</dbReference>